<feature type="compositionally biased region" description="Basic and acidic residues" evidence="5">
    <location>
        <begin position="261"/>
        <end position="299"/>
    </location>
</feature>
<dbReference type="EMBL" id="MBFS01002567">
    <property type="protein sequence ID" value="PVU95310.1"/>
    <property type="molecule type" value="Genomic_DNA"/>
</dbReference>
<feature type="compositionally biased region" description="Basic and acidic residues" evidence="5">
    <location>
        <begin position="190"/>
        <end position="213"/>
    </location>
</feature>
<feature type="compositionally biased region" description="Basic residues" evidence="5">
    <location>
        <begin position="300"/>
        <end position="309"/>
    </location>
</feature>
<evidence type="ECO:0000256" key="3">
    <source>
        <dbReference type="ARBA" id="ARBA00023110"/>
    </source>
</evidence>
<dbReference type="PANTHER" id="PTHR11071">
    <property type="entry name" value="PEPTIDYL-PROLYL CIS-TRANS ISOMERASE"/>
    <property type="match status" value="1"/>
</dbReference>
<feature type="non-terminal residue" evidence="7">
    <location>
        <position position="343"/>
    </location>
</feature>
<dbReference type="FunFam" id="2.40.100.10:FF:000025">
    <property type="entry name" value="Peptidyl-prolyl cis-trans isomerase CYP19-2"/>
    <property type="match status" value="1"/>
</dbReference>
<dbReference type="Proteomes" id="UP000245609">
    <property type="component" value="Unassembled WGS sequence"/>
</dbReference>
<keyword evidence="8" id="KW-1185">Reference proteome</keyword>
<proteinExistence type="predicted"/>
<evidence type="ECO:0000256" key="4">
    <source>
        <dbReference type="ARBA" id="ARBA00023235"/>
    </source>
</evidence>
<evidence type="ECO:0000256" key="5">
    <source>
        <dbReference type="SAM" id="MobiDB-lite"/>
    </source>
</evidence>
<dbReference type="AlphaFoldDB" id="A0A2T9YSH5"/>
<dbReference type="InterPro" id="IPR002130">
    <property type="entry name" value="Cyclophilin-type_PPIase_dom"/>
</dbReference>
<keyword evidence="3" id="KW-0697">Rotamase</keyword>
<dbReference type="PROSITE" id="PS50072">
    <property type="entry name" value="CSA_PPIASE_2"/>
    <property type="match status" value="1"/>
</dbReference>
<dbReference type="InterPro" id="IPR020892">
    <property type="entry name" value="Cyclophilin-type_PPIase_CS"/>
</dbReference>
<evidence type="ECO:0000313" key="8">
    <source>
        <dbReference type="Proteomes" id="UP000245609"/>
    </source>
</evidence>
<gene>
    <name evidence="7" type="ORF">BB560_005866</name>
</gene>
<keyword evidence="4" id="KW-0413">Isomerase</keyword>
<dbReference type="OrthoDB" id="407558at2759"/>
<feature type="non-terminal residue" evidence="7">
    <location>
        <position position="1"/>
    </location>
</feature>
<dbReference type="GO" id="GO:0005737">
    <property type="term" value="C:cytoplasm"/>
    <property type="evidence" value="ECO:0007669"/>
    <property type="project" value="TreeGrafter"/>
</dbReference>
<comment type="catalytic activity">
    <reaction evidence="1">
        <text>[protein]-peptidylproline (omega=180) = [protein]-peptidylproline (omega=0)</text>
        <dbReference type="Rhea" id="RHEA:16237"/>
        <dbReference type="Rhea" id="RHEA-COMP:10747"/>
        <dbReference type="Rhea" id="RHEA-COMP:10748"/>
        <dbReference type="ChEBI" id="CHEBI:83833"/>
        <dbReference type="ChEBI" id="CHEBI:83834"/>
        <dbReference type="EC" id="5.2.1.8"/>
    </reaction>
</comment>
<protein>
    <recommendedName>
        <fullName evidence="2">peptidylprolyl isomerase</fullName>
        <ecNumber evidence="2">5.2.1.8</ecNumber>
    </recommendedName>
</protein>
<accession>A0A2T9YSH5</accession>
<feature type="compositionally biased region" description="Polar residues" evidence="5">
    <location>
        <begin position="319"/>
        <end position="335"/>
    </location>
</feature>
<evidence type="ECO:0000256" key="1">
    <source>
        <dbReference type="ARBA" id="ARBA00000971"/>
    </source>
</evidence>
<dbReference type="GO" id="GO:0016018">
    <property type="term" value="F:cyclosporin A binding"/>
    <property type="evidence" value="ECO:0007669"/>
    <property type="project" value="TreeGrafter"/>
</dbReference>
<feature type="region of interest" description="Disordered" evidence="5">
    <location>
        <begin position="190"/>
        <end position="343"/>
    </location>
</feature>
<dbReference type="EC" id="5.2.1.8" evidence="2"/>
<dbReference type="GO" id="GO:0006457">
    <property type="term" value="P:protein folding"/>
    <property type="evidence" value="ECO:0007669"/>
    <property type="project" value="InterPro"/>
</dbReference>
<dbReference type="STRING" id="133381.A0A2T9YSH5"/>
<dbReference type="InterPro" id="IPR029000">
    <property type="entry name" value="Cyclophilin-like_dom_sf"/>
</dbReference>
<sequence length="343" mass="39415">GRIVFELFKDRVPLTAENFRALCTGEVKDPLSGERLSYTNSVFHRVIKGFIIQAGVLHINSELKNRSIYGECFADEIFDIKPNKKYLLLMANKGPDTNGSQFFITTREQCSYLQGKNVVFGQVTSGFDIIDQIEQIPVKESSNPNIPNSKPLMKILISNSGELVPVKKKNKESKLKTKDLELKVGIIDQKADKSSKSKSPKEISMKFNKRDSSSDSYSSNGYSKNSRRSRTNSCKSCDTDYHSISSDYDDNHKKSITSHRSRWEDDRTYNKDKYKDRRDRVSKHDEKRYTRRSEYSPGRRDRRSRHHSRDSRDSRDSKTGSNYKSSHGKSNQSNVKYKGRGSM</sequence>
<comment type="caution">
    <text evidence="7">The sequence shown here is derived from an EMBL/GenBank/DDBJ whole genome shotgun (WGS) entry which is preliminary data.</text>
</comment>
<dbReference type="SUPFAM" id="SSF50891">
    <property type="entry name" value="Cyclophilin-like"/>
    <property type="match status" value="1"/>
</dbReference>
<name>A0A2T9YSH5_9FUNG</name>
<reference evidence="7 8" key="1">
    <citation type="journal article" date="2018" name="MBio">
        <title>Comparative Genomics Reveals the Core Gene Toolbox for the Fungus-Insect Symbiosis.</title>
        <authorList>
            <person name="Wang Y."/>
            <person name="Stata M."/>
            <person name="Wang W."/>
            <person name="Stajich J.E."/>
            <person name="White M.M."/>
            <person name="Moncalvo J.M."/>
        </authorList>
    </citation>
    <scope>NUCLEOTIDE SEQUENCE [LARGE SCALE GENOMIC DNA]</scope>
    <source>
        <strain evidence="7 8">SC-DP-2</strain>
    </source>
</reference>
<dbReference type="PROSITE" id="PS00170">
    <property type="entry name" value="CSA_PPIASE_1"/>
    <property type="match status" value="1"/>
</dbReference>
<dbReference type="PANTHER" id="PTHR11071:SF561">
    <property type="entry name" value="PEPTIDYL-PROLYL CIS-TRANS ISOMERASE D-RELATED"/>
    <property type="match status" value="1"/>
</dbReference>
<dbReference type="Gene3D" id="2.40.100.10">
    <property type="entry name" value="Cyclophilin-like"/>
    <property type="match status" value="1"/>
</dbReference>
<dbReference type="GO" id="GO:0003755">
    <property type="term" value="F:peptidyl-prolyl cis-trans isomerase activity"/>
    <property type="evidence" value="ECO:0007669"/>
    <property type="project" value="UniProtKB-KW"/>
</dbReference>
<dbReference type="PRINTS" id="PR00153">
    <property type="entry name" value="CSAPPISMRASE"/>
</dbReference>
<evidence type="ECO:0000313" key="7">
    <source>
        <dbReference type="EMBL" id="PVU95310.1"/>
    </source>
</evidence>
<feature type="domain" description="PPIase cyclophilin-type" evidence="6">
    <location>
        <begin position="1"/>
        <end position="162"/>
    </location>
</feature>
<evidence type="ECO:0000259" key="6">
    <source>
        <dbReference type="PROSITE" id="PS50072"/>
    </source>
</evidence>
<dbReference type="Pfam" id="PF00160">
    <property type="entry name" value="Pro_isomerase"/>
    <property type="match status" value="1"/>
</dbReference>
<feature type="compositionally biased region" description="Low complexity" evidence="5">
    <location>
        <begin position="214"/>
        <end position="224"/>
    </location>
</feature>
<organism evidence="7 8">
    <name type="scientific">Smittium megazygosporum</name>
    <dbReference type="NCBI Taxonomy" id="133381"/>
    <lineage>
        <taxon>Eukaryota</taxon>
        <taxon>Fungi</taxon>
        <taxon>Fungi incertae sedis</taxon>
        <taxon>Zoopagomycota</taxon>
        <taxon>Kickxellomycotina</taxon>
        <taxon>Harpellomycetes</taxon>
        <taxon>Harpellales</taxon>
        <taxon>Legeriomycetaceae</taxon>
        <taxon>Smittium</taxon>
    </lineage>
</organism>
<feature type="compositionally biased region" description="Polar residues" evidence="5">
    <location>
        <begin position="231"/>
        <end position="246"/>
    </location>
</feature>
<evidence type="ECO:0000256" key="2">
    <source>
        <dbReference type="ARBA" id="ARBA00013194"/>
    </source>
</evidence>